<keyword evidence="2 5" id="KW-0479">Metal-binding</keyword>
<organism evidence="7 8">
    <name type="scientific">Candidatus Allocopromorpha excrementigallinarum</name>
    <dbReference type="NCBI Taxonomy" id="2840742"/>
    <lineage>
        <taxon>Bacteria</taxon>
        <taxon>Bacillati</taxon>
        <taxon>Bacillota</taxon>
        <taxon>Clostridia</taxon>
        <taxon>Eubacteriales</taxon>
        <taxon>Eubacteriaceae</taxon>
        <taxon>Eubacteriaceae incertae sedis</taxon>
        <taxon>Candidatus Allocopromorpha</taxon>
    </lineage>
</organism>
<dbReference type="EMBL" id="DVMP01000049">
    <property type="protein sequence ID" value="HIU25357.1"/>
    <property type="molecule type" value="Genomic_DNA"/>
</dbReference>
<dbReference type="Pfam" id="PF00301">
    <property type="entry name" value="Rubredoxin"/>
    <property type="match status" value="1"/>
</dbReference>
<dbReference type="CDD" id="cd00730">
    <property type="entry name" value="rubredoxin"/>
    <property type="match status" value="1"/>
</dbReference>
<dbReference type="Proteomes" id="UP000824090">
    <property type="component" value="Unassembled WGS sequence"/>
</dbReference>
<evidence type="ECO:0000256" key="3">
    <source>
        <dbReference type="ARBA" id="ARBA00022982"/>
    </source>
</evidence>
<evidence type="ECO:0000256" key="4">
    <source>
        <dbReference type="ARBA" id="ARBA00023004"/>
    </source>
</evidence>
<feature type="domain" description="Rubredoxin-like" evidence="6">
    <location>
        <begin position="2"/>
        <end position="51"/>
    </location>
</feature>
<keyword evidence="4 5" id="KW-0408">Iron</keyword>
<reference evidence="7" key="1">
    <citation type="submission" date="2020-10" db="EMBL/GenBank/DDBJ databases">
        <authorList>
            <person name="Gilroy R."/>
        </authorList>
    </citation>
    <scope>NUCLEOTIDE SEQUENCE</scope>
    <source>
        <strain evidence="7">ChiHcec3-6078</strain>
    </source>
</reference>
<dbReference type="FunFam" id="2.20.28.10:FF:000001">
    <property type="entry name" value="Rubredoxin"/>
    <property type="match status" value="1"/>
</dbReference>
<accession>A0A9D1L6R2</accession>
<evidence type="ECO:0000256" key="2">
    <source>
        <dbReference type="ARBA" id="ARBA00022723"/>
    </source>
</evidence>
<proteinExistence type="inferred from homology"/>
<evidence type="ECO:0000313" key="8">
    <source>
        <dbReference type="Proteomes" id="UP000824090"/>
    </source>
</evidence>
<comment type="caution">
    <text evidence="7">The sequence shown here is derived from an EMBL/GenBank/DDBJ whole genome shotgun (WGS) entry which is preliminary data.</text>
</comment>
<dbReference type="InterPro" id="IPR050526">
    <property type="entry name" value="Rubredoxin_ET"/>
</dbReference>
<gene>
    <name evidence="7" type="ORF">IAC50_02505</name>
</gene>
<dbReference type="PRINTS" id="PR00163">
    <property type="entry name" value="RUBREDOXIN"/>
</dbReference>
<dbReference type="InterPro" id="IPR024934">
    <property type="entry name" value="Rubredoxin-like_dom"/>
</dbReference>
<dbReference type="PANTHER" id="PTHR47627">
    <property type="entry name" value="RUBREDOXIN"/>
    <property type="match status" value="1"/>
</dbReference>
<dbReference type="PANTHER" id="PTHR47627:SF1">
    <property type="entry name" value="RUBREDOXIN-1-RELATED"/>
    <property type="match status" value="1"/>
</dbReference>
<evidence type="ECO:0000256" key="1">
    <source>
        <dbReference type="ARBA" id="ARBA00022448"/>
    </source>
</evidence>
<sequence length="51" mass="5749">MKYECELCGWVYDEAEGCEEAGIAPGTQWKDVPEDFECPICDAGKEKFKAE</sequence>
<comment type="cofactor">
    <cofactor evidence="5">
        <name>Fe(3+)</name>
        <dbReference type="ChEBI" id="CHEBI:29034"/>
    </cofactor>
</comment>
<name>A0A9D1L6R2_9FIRM</name>
<dbReference type="PROSITE" id="PS50903">
    <property type="entry name" value="RUBREDOXIN_LIKE"/>
    <property type="match status" value="1"/>
</dbReference>
<dbReference type="GO" id="GO:0009055">
    <property type="term" value="F:electron transfer activity"/>
    <property type="evidence" value="ECO:0007669"/>
    <property type="project" value="TreeGrafter"/>
</dbReference>
<evidence type="ECO:0000256" key="5">
    <source>
        <dbReference type="RuleBase" id="RU003820"/>
    </source>
</evidence>
<protein>
    <recommendedName>
        <fullName evidence="5">Rubredoxin</fullName>
    </recommendedName>
</protein>
<comment type="similarity">
    <text evidence="5">Belongs to the rubredoxin family.</text>
</comment>
<keyword evidence="3 5" id="KW-0249">Electron transport</keyword>
<evidence type="ECO:0000259" key="6">
    <source>
        <dbReference type="PROSITE" id="PS50903"/>
    </source>
</evidence>
<reference evidence="7" key="2">
    <citation type="journal article" date="2021" name="PeerJ">
        <title>Extensive microbial diversity within the chicken gut microbiome revealed by metagenomics and culture.</title>
        <authorList>
            <person name="Gilroy R."/>
            <person name="Ravi A."/>
            <person name="Getino M."/>
            <person name="Pursley I."/>
            <person name="Horton D.L."/>
            <person name="Alikhan N.F."/>
            <person name="Baker D."/>
            <person name="Gharbi K."/>
            <person name="Hall N."/>
            <person name="Watson M."/>
            <person name="Adriaenssens E.M."/>
            <person name="Foster-Nyarko E."/>
            <person name="Jarju S."/>
            <person name="Secka A."/>
            <person name="Antonio M."/>
            <person name="Oren A."/>
            <person name="Chaudhuri R.R."/>
            <person name="La Ragione R."/>
            <person name="Hildebrand F."/>
            <person name="Pallen M.J."/>
        </authorList>
    </citation>
    <scope>NUCLEOTIDE SEQUENCE</scope>
    <source>
        <strain evidence="7">ChiHcec3-6078</strain>
    </source>
</reference>
<dbReference type="SUPFAM" id="SSF57802">
    <property type="entry name" value="Rubredoxin-like"/>
    <property type="match status" value="1"/>
</dbReference>
<dbReference type="GO" id="GO:0005506">
    <property type="term" value="F:iron ion binding"/>
    <property type="evidence" value="ECO:0007669"/>
    <property type="project" value="UniProtKB-UniRule"/>
</dbReference>
<dbReference type="GO" id="GO:0043448">
    <property type="term" value="P:alkane catabolic process"/>
    <property type="evidence" value="ECO:0007669"/>
    <property type="project" value="TreeGrafter"/>
</dbReference>
<dbReference type="InterPro" id="IPR024935">
    <property type="entry name" value="Rubredoxin_dom"/>
</dbReference>
<evidence type="ECO:0000313" key="7">
    <source>
        <dbReference type="EMBL" id="HIU25357.1"/>
    </source>
</evidence>
<dbReference type="AlphaFoldDB" id="A0A9D1L6R2"/>
<keyword evidence="1" id="KW-0813">Transport</keyword>
<dbReference type="Gene3D" id="2.20.28.10">
    <property type="match status" value="1"/>
</dbReference>